<feature type="domain" description="STAS" evidence="1">
    <location>
        <begin position="4"/>
        <end position="95"/>
    </location>
</feature>
<dbReference type="RefSeq" id="WP_135871089.1">
    <property type="nucleotide sequence ID" value="NZ_SRSC01000003.1"/>
</dbReference>
<evidence type="ECO:0000259" key="1">
    <source>
        <dbReference type="PROSITE" id="PS50801"/>
    </source>
</evidence>
<dbReference type="Pfam" id="PF13466">
    <property type="entry name" value="STAS_2"/>
    <property type="match status" value="1"/>
</dbReference>
<accession>A0A4S1CDD2</accession>
<evidence type="ECO:0000313" key="3">
    <source>
        <dbReference type="Proteomes" id="UP000306416"/>
    </source>
</evidence>
<dbReference type="PROSITE" id="PS50801">
    <property type="entry name" value="STAS"/>
    <property type="match status" value="1"/>
</dbReference>
<sequence length="120" mass="13118">MGAQLVKITKKKDRTLVAVQGAMTVANAAELKERFLEAFAPGRDVELSLAGVTEIDATGLQLLCSCHRTSVERGTGFKMKQESESLVEVARTAGMYRLKGCVVDAEGTCIWLEQNERVTR</sequence>
<dbReference type="SUPFAM" id="SSF52091">
    <property type="entry name" value="SpoIIaa-like"/>
    <property type="match status" value="1"/>
</dbReference>
<reference evidence="2 3" key="1">
    <citation type="submission" date="2019-04" db="EMBL/GenBank/DDBJ databases">
        <title>Geobacter oryzae sp. nov., ferric-reducing bacteria isolated from paddy soil.</title>
        <authorList>
            <person name="Xu Z."/>
            <person name="Masuda Y."/>
            <person name="Itoh H."/>
            <person name="Senoo K."/>
        </authorList>
    </citation>
    <scope>NUCLEOTIDE SEQUENCE [LARGE SCALE GENOMIC DNA]</scope>
    <source>
        <strain evidence="2 3">Red111</strain>
    </source>
</reference>
<dbReference type="Proteomes" id="UP000306416">
    <property type="component" value="Unassembled WGS sequence"/>
</dbReference>
<keyword evidence="3" id="KW-1185">Reference proteome</keyword>
<dbReference type="EMBL" id="SRSC01000003">
    <property type="protein sequence ID" value="TGU71465.1"/>
    <property type="molecule type" value="Genomic_DNA"/>
</dbReference>
<protein>
    <submittedName>
        <fullName evidence="2">STAS domain-containing protein</fullName>
    </submittedName>
</protein>
<evidence type="ECO:0000313" key="2">
    <source>
        <dbReference type="EMBL" id="TGU71465.1"/>
    </source>
</evidence>
<dbReference type="InterPro" id="IPR058548">
    <property type="entry name" value="MlaB-like_STAS"/>
</dbReference>
<dbReference type="PANTHER" id="PTHR35849">
    <property type="entry name" value="BLR2341 PROTEIN"/>
    <property type="match status" value="1"/>
</dbReference>
<name>A0A4S1CDD2_9BACT</name>
<dbReference type="InterPro" id="IPR002645">
    <property type="entry name" value="STAS_dom"/>
</dbReference>
<proteinExistence type="predicted"/>
<dbReference type="AlphaFoldDB" id="A0A4S1CDD2"/>
<dbReference type="InterPro" id="IPR036513">
    <property type="entry name" value="STAS_dom_sf"/>
</dbReference>
<dbReference type="CDD" id="cd07043">
    <property type="entry name" value="STAS_anti-anti-sigma_factors"/>
    <property type="match status" value="1"/>
</dbReference>
<dbReference type="PANTHER" id="PTHR35849:SF2">
    <property type="entry name" value="BLR2341 PROTEIN"/>
    <property type="match status" value="1"/>
</dbReference>
<gene>
    <name evidence="2" type="ORF">E4633_14180</name>
</gene>
<dbReference type="Gene3D" id="3.30.750.24">
    <property type="entry name" value="STAS domain"/>
    <property type="match status" value="1"/>
</dbReference>
<dbReference type="InterPro" id="IPR052746">
    <property type="entry name" value="MlaB_ABC_Transporter"/>
</dbReference>
<organism evidence="2 3">
    <name type="scientific">Geomonas terrae</name>
    <dbReference type="NCBI Taxonomy" id="2562681"/>
    <lineage>
        <taxon>Bacteria</taxon>
        <taxon>Pseudomonadati</taxon>
        <taxon>Thermodesulfobacteriota</taxon>
        <taxon>Desulfuromonadia</taxon>
        <taxon>Geobacterales</taxon>
        <taxon>Geobacteraceae</taxon>
        <taxon>Geomonas</taxon>
    </lineage>
</organism>
<comment type="caution">
    <text evidence="2">The sequence shown here is derived from an EMBL/GenBank/DDBJ whole genome shotgun (WGS) entry which is preliminary data.</text>
</comment>